<evidence type="ECO:0000256" key="5">
    <source>
        <dbReference type="ARBA" id="ARBA00023136"/>
    </source>
</evidence>
<accession>A0A2T6BR34</accession>
<feature type="transmembrane region" description="Helical" evidence="6">
    <location>
        <begin position="156"/>
        <end position="174"/>
    </location>
</feature>
<feature type="transmembrane region" description="Helical" evidence="6">
    <location>
        <begin position="116"/>
        <end position="136"/>
    </location>
</feature>
<feature type="domain" description="ABC transmembrane type-1" evidence="7">
    <location>
        <begin position="80"/>
        <end position="295"/>
    </location>
</feature>
<dbReference type="RefSeq" id="WP_108024412.1">
    <property type="nucleotide sequence ID" value="NZ_QBKR01000016.1"/>
</dbReference>
<feature type="transmembrane region" description="Helical" evidence="6">
    <location>
        <begin position="215"/>
        <end position="238"/>
    </location>
</feature>
<evidence type="ECO:0000256" key="3">
    <source>
        <dbReference type="ARBA" id="ARBA00022692"/>
    </source>
</evidence>
<evidence type="ECO:0000313" key="8">
    <source>
        <dbReference type="EMBL" id="PTX58447.1"/>
    </source>
</evidence>
<keyword evidence="4 6" id="KW-1133">Transmembrane helix</keyword>
<evidence type="ECO:0000256" key="1">
    <source>
        <dbReference type="ARBA" id="ARBA00004141"/>
    </source>
</evidence>
<feature type="transmembrane region" description="Helical" evidence="6">
    <location>
        <begin position="82"/>
        <end position="104"/>
    </location>
</feature>
<evidence type="ECO:0000256" key="2">
    <source>
        <dbReference type="ARBA" id="ARBA00022448"/>
    </source>
</evidence>
<evidence type="ECO:0000256" key="6">
    <source>
        <dbReference type="RuleBase" id="RU363032"/>
    </source>
</evidence>
<dbReference type="Pfam" id="PF00528">
    <property type="entry name" value="BPD_transp_1"/>
    <property type="match status" value="1"/>
</dbReference>
<dbReference type="CDD" id="cd06261">
    <property type="entry name" value="TM_PBP2"/>
    <property type="match status" value="1"/>
</dbReference>
<dbReference type="InterPro" id="IPR000515">
    <property type="entry name" value="MetI-like"/>
</dbReference>
<protein>
    <submittedName>
        <fullName evidence="8">Peptide/nickel transport system permease protein</fullName>
    </submittedName>
</protein>
<dbReference type="GO" id="GO:0055085">
    <property type="term" value="P:transmembrane transport"/>
    <property type="evidence" value="ECO:0007669"/>
    <property type="project" value="InterPro"/>
</dbReference>
<keyword evidence="9" id="KW-1185">Reference proteome</keyword>
<evidence type="ECO:0000256" key="4">
    <source>
        <dbReference type="ARBA" id="ARBA00022989"/>
    </source>
</evidence>
<keyword evidence="5 6" id="KW-0472">Membrane</keyword>
<name>A0A2T6BR34_9BACL</name>
<comment type="subcellular location">
    <subcellularLocation>
        <location evidence="6">Cell membrane</location>
        <topology evidence="6">Multi-pass membrane protein</topology>
    </subcellularLocation>
    <subcellularLocation>
        <location evidence="1">Membrane</location>
        <topology evidence="1">Multi-pass membrane protein</topology>
    </subcellularLocation>
</comment>
<dbReference type="GO" id="GO:0005886">
    <property type="term" value="C:plasma membrane"/>
    <property type="evidence" value="ECO:0007669"/>
    <property type="project" value="UniProtKB-SubCell"/>
</dbReference>
<dbReference type="PANTHER" id="PTHR43839:SF3">
    <property type="entry name" value="OLIGOPEPTIDE ABC TRANSPORTER, PERMEASE PROTEIN"/>
    <property type="match status" value="1"/>
</dbReference>
<dbReference type="Pfam" id="PF12911">
    <property type="entry name" value="OppC_N"/>
    <property type="match status" value="1"/>
</dbReference>
<feature type="transmembrane region" description="Helical" evidence="6">
    <location>
        <begin position="274"/>
        <end position="293"/>
    </location>
</feature>
<dbReference type="InterPro" id="IPR035906">
    <property type="entry name" value="MetI-like_sf"/>
</dbReference>
<dbReference type="EMBL" id="QBKR01000016">
    <property type="protein sequence ID" value="PTX58447.1"/>
    <property type="molecule type" value="Genomic_DNA"/>
</dbReference>
<dbReference type="InterPro" id="IPR025966">
    <property type="entry name" value="OppC_N"/>
</dbReference>
<comment type="caution">
    <text evidence="8">The sequence shown here is derived from an EMBL/GenBank/DDBJ whole genome shotgun (WGS) entry which is preliminary data.</text>
</comment>
<sequence>MTDQRRNRKLWTGLFLLSFLVSAAIAGPYLSPHDRNDEMEMTYIPETGELISPPLPPSEKYWLGTDRQGRDLLTLLLYGARYTLVAALGIAFLRLLLGAIGGMLAGLRKKKPGRAILPKGLIGGIPPFLIVYFFMFPINFSSALFQSPFSGWELTLIQSALMTVIGIPALFLVTRDKTRILKQKDYITAAQTMGAGKRHILMKHILPGLREDLSLLYLHEVVTVINLIGQLAILKVFLGGTFFNMDSGTFNSLTFEWAGLIGKEQMMLEHMPRFLLAPLGAYLLLITSLYLILRGLEERTGRNRPTPRM</sequence>
<dbReference type="AlphaFoldDB" id="A0A2T6BR34"/>
<dbReference type="SUPFAM" id="SSF161098">
    <property type="entry name" value="MetI-like"/>
    <property type="match status" value="1"/>
</dbReference>
<proteinExistence type="inferred from homology"/>
<keyword evidence="3 6" id="KW-0812">Transmembrane</keyword>
<comment type="similarity">
    <text evidence="6">Belongs to the binding-protein-dependent transport system permease family.</text>
</comment>
<dbReference type="Proteomes" id="UP000244240">
    <property type="component" value="Unassembled WGS sequence"/>
</dbReference>
<organism evidence="8 9">
    <name type="scientific">Melghirimyces profundicolus</name>
    <dbReference type="NCBI Taxonomy" id="1242148"/>
    <lineage>
        <taxon>Bacteria</taxon>
        <taxon>Bacillati</taxon>
        <taxon>Bacillota</taxon>
        <taxon>Bacilli</taxon>
        <taxon>Bacillales</taxon>
        <taxon>Thermoactinomycetaceae</taxon>
        <taxon>Melghirimyces</taxon>
    </lineage>
</organism>
<dbReference type="OrthoDB" id="9814383at2"/>
<dbReference type="PROSITE" id="PS50928">
    <property type="entry name" value="ABC_TM1"/>
    <property type="match status" value="1"/>
</dbReference>
<dbReference type="PANTHER" id="PTHR43839">
    <property type="entry name" value="OPPC IN A BINDING PROTEIN-DEPENDENT TRANSPORT SYSTEM"/>
    <property type="match status" value="1"/>
</dbReference>
<gene>
    <name evidence="8" type="ORF">C8P63_11634</name>
</gene>
<dbReference type="Gene3D" id="1.10.3720.10">
    <property type="entry name" value="MetI-like"/>
    <property type="match status" value="1"/>
</dbReference>
<keyword evidence="2 6" id="KW-0813">Transport</keyword>
<evidence type="ECO:0000259" key="7">
    <source>
        <dbReference type="PROSITE" id="PS50928"/>
    </source>
</evidence>
<reference evidence="8 9" key="1">
    <citation type="submission" date="2018-04" db="EMBL/GenBank/DDBJ databases">
        <title>Genomic Encyclopedia of Archaeal and Bacterial Type Strains, Phase II (KMG-II): from individual species to whole genera.</title>
        <authorList>
            <person name="Goeker M."/>
        </authorList>
    </citation>
    <scope>NUCLEOTIDE SEQUENCE [LARGE SCALE GENOMIC DNA]</scope>
    <source>
        <strain evidence="8 9">DSM 45787</strain>
    </source>
</reference>
<evidence type="ECO:0000313" key="9">
    <source>
        <dbReference type="Proteomes" id="UP000244240"/>
    </source>
</evidence>